<evidence type="ECO:0000259" key="5">
    <source>
        <dbReference type="Pfam" id="PF01872"/>
    </source>
</evidence>
<organism evidence="6 7">
    <name type="scientific">Actinomadura vinacea</name>
    <dbReference type="NCBI Taxonomy" id="115336"/>
    <lineage>
        <taxon>Bacteria</taxon>
        <taxon>Bacillati</taxon>
        <taxon>Actinomycetota</taxon>
        <taxon>Actinomycetes</taxon>
        <taxon>Streptosporangiales</taxon>
        <taxon>Thermomonosporaceae</taxon>
        <taxon>Actinomadura</taxon>
    </lineage>
</organism>
<keyword evidence="7" id="KW-1185">Reference proteome</keyword>
<sequence>MAPMLMRRLSPDESPADPAEAYAYPPRPDRPWVRANMIASVDGAATLEGRSGGLGGAADRSLFSLLRGLADAIIVGAGTVRAEGYGPPRPGPEWGSLRAGRSATPALVIVSRTLDLDFDAPVFTAAAPDAATVVLTAQAADPNRLAAARERAEVIVAGAERVDFPAAFARLAGQGRTRLLCEGGPRVLAQVAAAGALDELCLTLSPVLGGGGAPRVLNGAPLPVPSELGLAHVLQAPDDEGFLFLRYVRKR</sequence>
<reference evidence="7" key="1">
    <citation type="journal article" date="2019" name="Int. J. Syst. Evol. Microbiol.">
        <title>The Global Catalogue of Microorganisms (GCM) 10K type strain sequencing project: providing services to taxonomists for standard genome sequencing and annotation.</title>
        <authorList>
            <consortium name="The Broad Institute Genomics Platform"/>
            <consortium name="The Broad Institute Genome Sequencing Center for Infectious Disease"/>
            <person name="Wu L."/>
            <person name="Ma J."/>
        </authorList>
    </citation>
    <scope>NUCLEOTIDE SEQUENCE [LARGE SCALE GENOMIC DNA]</scope>
    <source>
        <strain evidence="7">JCM 3325</strain>
    </source>
</reference>
<feature type="domain" description="Bacterial bifunctional deaminase-reductase C-terminal" evidence="5">
    <location>
        <begin position="31"/>
        <end position="234"/>
    </location>
</feature>
<gene>
    <name evidence="6" type="ORF">GCM10010191_27850</name>
</gene>
<dbReference type="Proteomes" id="UP001501231">
    <property type="component" value="Unassembled WGS sequence"/>
</dbReference>
<dbReference type="PANTHER" id="PTHR38011:SF7">
    <property type="entry name" value="2,5-DIAMINO-6-RIBOSYLAMINO-4(3H)-PYRIMIDINONE 5'-PHOSPHATE REDUCTASE"/>
    <property type="match status" value="1"/>
</dbReference>
<keyword evidence="3" id="KW-0560">Oxidoreductase</keyword>
<evidence type="ECO:0000313" key="6">
    <source>
        <dbReference type="EMBL" id="GAA2415906.1"/>
    </source>
</evidence>
<evidence type="ECO:0000313" key="7">
    <source>
        <dbReference type="Proteomes" id="UP001501231"/>
    </source>
</evidence>
<dbReference type="InterPro" id="IPR024072">
    <property type="entry name" value="DHFR-like_dom_sf"/>
</dbReference>
<dbReference type="Gene3D" id="3.40.430.10">
    <property type="entry name" value="Dihydrofolate Reductase, subunit A"/>
    <property type="match status" value="1"/>
</dbReference>
<dbReference type="Pfam" id="PF01872">
    <property type="entry name" value="RibD_C"/>
    <property type="match status" value="1"/>
</dbReference>
<dbReference type="EMBL" id="BAAARW010000011">
    <property type="protein sequence ID" value="GAA2415906.1"/>
    <property type="molecule type" value="Genomic_DNA"/>
</dbReference>
<name>A0ABP5W1T7_9ACTN</name>
<evidence type="ECO:0000256" key="3">
    <source>
        <dbReference type="ARBA" id="ARBA00023002"/>
    </source>
</evidence>
<evidence type="ECO:0000256" key="2">
    <source>
        <dbReference type="ARBA" id="ARBA00022857"/>
    </source>
</evidence>
<proteinExistence type="predicted"/>
<accession>A0ABP5W1T7</accession>
<dbReference type="InterPro" id="IPR050765">
    <property type="entry name" value="Riboflavin_Biosynth_HTPR"/>
</dbReference>
<dbReference type="PANTHER" id="PTHR38011">
    <property type="entry name" value="DIHYDROFOLATE REDUCTASE FAMILY PROTEIN (AFU_ORTHOLOGUE AFUA_8G06820)"/>
    <property type="match status" value="1"/>
</dbReference>
<evidence type="ECO:0000256" key="4">
    <source>
        <dbReference type="SAM" id="MobiDB-lite"/>
    </source>
</evidence>
<evidence type="ECO:0000256" key="1">
    <source>
        <dbReference type="ARBA" id="ARBA00005104"/>
    </source>
</evidence>
<feature type="region of interest" description="Disordered" evidence="4">
    <location>
        <begin position="1"/>
        <end position="23"/>
    </location>
</feature>
<dbReference type="InterPro" id="IPR002734">
    <property type="entry name" value="RibDG_C"/>
</dbReference>
<protein>
    <submittedName>
        <fullName evidence="6">Pyrimidine reductase family protein</fullName>
    </submittedName>
</protein>
<comment type="caution">
    <text evidence="6">The sequence shown here is derived from an EMBL/GenBank/DDBJ whole genome shotgun (WGS) entry which is preliminary data.</text>
</comment>
<keyword evidence="2" id="KW-0521">NADP</keyword>
<dbReference type="SUPFAM" id="SSF53597">
    <property type="entry name" value="Dihydrofolate reductase-like"/>
    <property type="match status" value="1"/>
</dbReference>
<feature type="compositionally biased region" description="Low complexity" evidence="4">
    <location>
        <begin position="12"/>
        <end position="23"/>
    </location>
</feature>
<comment type="pathway">
    <text evidence="1">Cofactor biosynthesis; riboflavin biosynthesis.</text>
</comment>